<dbReference type="Proteomes" id="UP000683925">
    <property type="component" value="Unassembled WGS sequence"/>
</dbReference>
<evidence type="ECO:0000313" key="2">
    <source>
        <dbReference type="Proteomes" id="UP000683925"/>
    </source>
</evidence>
<name>A0A8S1VQ70_PAROT</name>
<organism evidence="1 2">
    <name type="scientific">Paramecium octaurelia</name>
    <dbReference type="NCBI Taxonomy" id="43137"/>
    <lineage>
        <taxon>Eukaryota</taxon>
        <taxon>Sar</taxon>
        <taxon>Alveolata</taxon>
        <taxon>Ciliophora</taxon>
        <taxon>Intramacronucleata</taxon>
        <taxon>Oligohymenophorea</taxon>
        <taxon>Peniculida</taxon>
        <taxon>Parameciidae</taxon>
        <taxon>Paramecium</taxon>
    </lineage>
</organism>
<dbReference type="OMA" id="ENIYTQI"/>
<sequence length="150" mass="17808">MARILEAFPIFYITNNWLIYGFGENIYTQISLKYFQTGLSKQLFISLLINYKKLGLLDRGLPSVFSNQLQKKVRELFCTNCRGSFRISFSSSLTSLSSPRERKVQKHILKKDSFIISDQQYQYALFFIVLNLNQLSQLFYQYIQQYFYQV</sequence>
<dbReference type="OrthoDB" id="310725at2759"/>
<keyword evidence="2" id="KW-1185">Reference proteome</keyword>
<dbReference type="AlphaFoldDB" id="A0A8S1VQ70"/>
<comment type="caution">
    <text evidence="1">The sequence shown here is derived from an EMBL/GenBank/DDBJ whole genome shotgun (WGS) entry which is preliminary data.</text>
</comment>
<evidence type="ECO:0000313" key="1">
    <source>
        <dbReference type="EMBL" id="CAD8179340.1"/>
    </source>
</evidence>
<proteinExistence type="predicted"/>
<gene>
    <name evidence="1" type="ORF">POCTA_138.1.T0720245</name>
</gene>
<reference evidence="1" key="1">
    <citation type="submission" date="2021-01" db="EMBL/GenBank/DDBJ databases">
        <authorList>
            <consortium name="Genoscope - CEA"/>
            <person name="William W."/>
        </authorList>
    </citation>
    <scope>NUCLEOTIDE SEQUENCE</scope>
</reference>
<dbReference type="EMBL" id="CAJJDP010000071">
    <property type="protein sequence ID" value="CAD8179340.1"/>
    <property type="molecule type" value="Genomic_DNA"/>
</dbReference>
<protein>
    <submittedName>
        <fullName evidence="1">Uncharacterized protein</fullName>
    </submittedName>
</protein>
<accession>A0A8S1VQ70</accession>